<reference evidence="18" key="1">
    <citation type="submission" date="2021-12" db="EMBL/GenBank/DDBJ databases">
        <authorList>
            <person name="King R."/>
        </authorList>
    </citation>
    <scope>NUCLEOTIDE SEQUENCE</scope>
</reference>
<comment type="catalytic activity">
    <reaction evidence="16">
        <text>12-(9Z-hexadecenoyloxy)-octadecanoate + H2O = 12-hydroxyoctadecanoate + (9Z)-hexadecenoate + H(+)</text>
        <dbReference type="Rhea" id="RHEA:52072"/>
        <dbReference type="ChEBI" id="CHEBI:15377"/>
        <dbReference type="ChEBI" id="CHEBI:15378"/>
        <dbReference type="ChEBI" id="CHEBI:32372"/>
        <dbReference type="ChEBI" id="CHEBI:84201"/>
        <dbReference type="ChEBI" id="CHEBI:136312"/>
    </reaction>
    <physiologicalReaction direction="left-to-right" evidence="16">
        <dbReference type="Rhea" id="RHEA:52073"/>
    </physiologicalReaction>
</comment>
<evidence type="ECO:0008006" key="20">
    <source>
        <dbReference type="Google" id="ProtNLM"/>
    </source>
</evidence>
<dbReference type="PANTHER" id="PTHR10989:SF16">
    <property type="entry name" value="AT02829P-RELATED"/>
    <property type="match status" value="1"/>
</dbReference>
<keyword evidence="5 17" id="KW-1133">Transmembrane helix</keyword>
<evidence type="ECO:0000256" key="4">
    <source>
        <dbReference type="ARBA" id="ARBA00022692"/>
    </source>
</evidence>
<feature type="transmembrane region" description="Helical" evidence="17">
    <location>
        <begin position="95"/>
        <end position="117"/>
    </location>
</feature>
<dbReference type="GO" id="GO:0012505">
    <property type="term" value="C:endomembrane system"/>
    <property type="evidence" value="ECO:0007669"/>
    <property type="project" value="UniProtKB-SubCell"/>
</dbReference>
<evidence type="ECO:0000256" key="3">
    <source>
        <dbReference type="ARBA" id="ARBA00009300"/>
    </source>
</evidence>
<proteinExistence type="inferred from homology"/>
<feature type="transmembrane region" description="Helical" evidence="17">
    <location>
        <begin position="137"/>
        <end position="153"/>
    </location>
</feature>
<evidence type="ECO:0000313" key="19">
    <source>
        <dbReference type="Proteomes" id="UP001153714"/>
    </source>
</evidence>
<comment type="catalytic activity">
    <reaction evidence="14">
        <text>13-(9Z-octadecenoyloxy)-octadecanoate + H2O = 13-hydroxy-octadecanoate + (9Z)-octadecenoate + H(+)</text>
        <dbReference type="Rhea" id="RHEA:52064"/>
        <dbReference type="ChEBI" id="CHEBI:15377"/>
        <dbReference type="ChEBI" id="CHEBI:15378"/>
        <dbReference type="ChEBI" id="CHEBI:30823"/>
        <dbReference type="ChEBI" id="CHEBI:136303"/>
        <dbReference type="ChEBI" id="CHEBI:136304"/>
    </reaction>
    <physiologicalReaction direction="left-to-right" evidence="14">
        <dbReference type="Rhea" id="RHEA:52065"/>
    </physiologicalReaction>
</comment>
<comment type="similarity">
    <text evidence="3">Belongs to the AIG1 family.</text>
</comment>
<comment type="catalytic activity">
    <reaction evidence="9">
        <text>9-hexadecanoyloxy-octadecanoate + H2O = 9-hydroxy-octadecanoate + hexadecanoate + H(+)</text>
        <dbReference type="Rhea" id="RHEA:52052"/>
        <dbReference type="ChEBI" id="CHEBI:7896"/>
        <dbReference type="ChEBI" id="CHEBI:15377"/>
        <dbReference type="ChEBI" id="CHEBI:15378"/>
        <dbReference type="ChEBI" id="CHEBI:83670"/>
        <dbReference type="ChEBI" id="CHEBI:136286"/>
    </reaction>
    <physiologicalReaction direction="left-to-right" evidence="9">
        <dbReference type="Rhea" id="RHEA:52053"/>
    </physiologicalReaction>
</comment>
<comment type="catalytic activity">
    <reaction evidence="12">
        <text>9-(9Z-octadecenoyloxy)-octadecanoate + H2O = 9-hydroxy-octadecanoate + (9Z)-octadecenoate + H(+)</text>
        <dbReference type="Rhea" id="RHEA:52048"/>
        <dbReference type="ChEBI" id="CHEBI:15377"/>
        <dbReference type="ChEBI" id="CHEBI:15378"/>
        <dbReference type="ChEBI" id="CHEBI:30823"/>
        <dbReference type="ChEBI" id="CHEBI:136282"/>
        <dbReference type="ChEBI" id="CHEBI:136286"/>
    </reaction>
    <physiologicalReaction direction="left-to-right" evidence="12">
        <dbReference type="Rhea" id="RHEA:52049"/>
    </physiologicalReaction>
</comment>
<evidence type="ECO:0000256" key="17">
    <source>
        <dbReference type="SAM" id="Phobius"/>
    </source>
</evidence>
<evidence type="ECO:0000313" key="18">
    <source>
        <dbReference type="EMBL" id="CAG9794323.1"/>
    </source>
</evidence>
<comment type="catalytic activity">
    <reaction evidence="13">
        <text>9-octadecanoyloxy-octadecanoate + H2O = 9-hydroxy-octadecanoate + octadecanoate + H(+)</text>
        <dbReference type="Rhea" id="RHEA:52096"/>
        <dbReference type="ChEBI" id="CHEBI:15377"/>
        <dbReference type="ChEBI" id="CHEBI:15378"/>
        <dbReference type="ChEBI" id="CHEBI:25629"/>
        <dbReference type="ChEBI" id="CHEBI:136286"/>
        <dbReference type="ChEBI" id="CHEBI:136373"/>
    </reaction>
    <physiologicalReaction direction="left-to-right" evidence="13">
        <dbReference type="Rhea" id="RHEA:52097"/>
    </physiologicalReaction>
</comment>
<comment type="catalytic activity">
    <reaction evidence="8">
        <text>13-octadecanoyloxy-octadecanoate + H2O = 13-hydroxy-octadecanoate + octadecanoate + H(+)</text>
        <dbReference type="Rhea" id="RHEA:52084"/>
        <dbReference type="ChEBI" id="CHEBI:15377"/>
        <dbReference type="ChEBI" id="CHEBI:15378"/>
        <dbReference type="ChEBI" id="CHEBI:25629"/>
        <dbReference type="ChEBI" id="CHEBI:136304"/>
        <dbReference type="ChEBI" id="CHEBI:136335"/>
    </reaction>
    <physiologicalReaction direction="left-to-right" evidence="8">
        <dbReference type="Rhea" id="RHEA:52085"/>
    </physiologicalReaction>
</comment>
<evidence type="ECO:0000256" key="16">
    <source>
        <dbReference type="ARBA" id="ARBA00049428"/>
    </source>
</evidence>
<evidence type="ECO:0000256" key="1">
    <source>
        <dbReference type="ARBA" id="ARBA00000923"/>
    </source>
</evidence>
<evidence type="ECO:0000256" key="2">
    <source>
        <dbReference type="ARBA" id="ARBA00004127"/>
    </source>
</evidence>
<feature type="transmembrane region" description="Helical" evidence="17">
    <location>
        <begin position="165"/>
        <end position="184"/>
    </location>
</feature>
<name>A0A9N9WIF6_9NEOP</name>
<evidence type="ECO:0000256" key="5">
    <source>
        <dbReference type="ARBA" id="ARBA00022989"/>
    </source>
</evidence>
<dbReference type="InterPro" id="IPR006838">
    <property type="entry name" value="ADTRP_AIG1"/>
</dbReference>
<dbReference type="PANTHER" id="PTHR10989">
    <property type="entry name" value="ANDROGEN-INDUCED PROTEIN 1-RELATED"/>
    <property type="match status" value="1"/>
</dbReference>
<gene>
    <name evidence="18" type="ORF">DIATSA_LOCUS11711</name>
</gene>
<evidence type="ECO:0000256" key="14">
    <source>
        <dbReference type="ARBA" id="ARBA00049296"/>
    </source>
</evidence>
<protein>
    <recommendedName>
        <fullName evidence="20">Androgen-dependent TFPI-regulating protein</fullName>
    </recommendedName>
</protein>
<evidence type="ECO:0000256" key="10">
    <source>
        <dbReference type="ARBA" id="ARBA00048680"/>
    </source>
</evidence>
<comment type="catalytic activity">
    <reaction evidence="7">
        <text>12-hexadecanoyloxy-octadecanoate + H2O = 12-hydroxyoctadecanoate + hexadecanoate + H(+)</text>
        <dbReference type="Rhea" id="RHEA:52056"/>
        <dbReference type="ChEBI" id="CHEBI:7896"/>
        <dbReference type="ChEBI" id="CHEBI:15377"/>
        <dbReference type="ChEBI" id="CHEBI:15378"/>
        <dbReference type="ChEBI" id="CHEBI:83677"/>
        <dbReference type="ChEBI" id="CHEBI:84201"/>
    </reaction>
    <physiologicalReaction direction="left-to-right" evidence="7">
        <dbReference type="Rhea" id="RHEA:52057"/>
    </physiologicalReaction>
</comment>
<accession>A0A9N9WIF6</accession>
<comment type="catalytic activity">
    <reaction evidence="15">
        <text>13-(9Z-hexadecenoyloxy)-octadecanoate + H2O = 13-hydroxy-octadecanoate + (9Z)-hexadecenoate + H(+)</text>
        <dbReference type="Rhea" id="RHEA:52076"/>
        <dbReference type="ChEBI" id="CHEBI:15377"/>
        <dbReference type="ChEBI" id="CHEBI:15378"/>
        <dbReference type="ChEBI" id="CHEBI:32372"/>
        <dbReference type="ChEBI" id="CHEBI:136304"/>
        <dbReference type="ChEBI" id="CHEBI:136315"/>
    </reaction>
    <physiologicalReaction direction="left-to-right" evidence="15">
        <dbReference type="Rhea" id="RHEA:52077"/>
    </physiologicalReaction>
</comment>
<sequence length="240" mass="28362">MSRAIYLRIAGYLVTILLHGGNLMVVTRPPSKEVLEDIRIRKFSEMQFRYLTSWTFTLQIVYGVIGLVCDLLTLKNSKTRDYKLPKYVKGFRDTLFAGIVWPSSLVVFIFFWCVFIYDRSLVYPDFLDKVLSPVSNHIMHTAILPIVLWEILFQPRTKPQSHMRYFAHMTFHFAFYLGVLIYTYVEKGIWLYPILKEFYGTMKFPLMCLCVYVLASVSYYLQWILPSFVSVPEKTKKKHR</sequence>
<dbReference type="Proteomes" id="UP001153714">
    <property type="component" value="Chromosome 6"/>
</dbReference>
<dbReference type="Pfam" id="PF04750">
    <property type="entry name" value="Far-17a_AIG1"/>
    <property type="match status" value="1"/>
</dbReference>
<dbReference type="AlphaFoldDB" id="A0A9N9WIF6"/>
<evidence type="ECO:0000256" key="12">
    <source>
        <dbReference type="ARBA" id="ARBA00048800"/>
    </source>
</evidence>
<dbReference type="GO" id="GO:0016020">
    <property type="term" value="C:membrane"/>
    <property type="evidence" value="ECO:0007669"/>
    <property type="project" value="InterPro"/>
</dbReference>
<evidence type="ECO:0000256" key="9">
    <source>
        <dbReference type="ARBA" id="ARBA00047863"/>
    </source>
</evidence>
<evidence type="ECO:0000256" key="15">
    <source>
        <dbReference type="ARBA" id="ARBA00049322"/>
    </source>
</evidence>
<comment type="subcellular location">
    <subcellularLocation>
        <location evidence="2">Endomembrane system</location>
        <topology evidence="2">Multi-pass membrane protein</topology>
    </subcellularLocation>
</comment>
<evidence type="ECO:0000256" key="13">
    <source>
        <dbReference type="ARBA" id="ARBA00049221"/>
    </source>
</evidence>
<comment type="catalytic activity">
    <reaction evidence="10">
        <text>12-octadecanoyloxy-octadecanoate + H2O = 12-hydroxyoctadecanoate + octadecanoate + H(+)</text>
        <dbReference type="Rhea" id="RHEA:52080"/>
        <dbReference type="ChEBI" id="CHEBI:15377"/>
        <dbReference type="ChEBI" id="CHEBI:15378"/>
        <dbReference type="ChEBI" id="CHEBI:25629"/>
        <dbReference type="ChEBI" id="CHEBI:84201"/>
        <dbReference type="ChEBI" id="CHEBI:136330"/>
    </reaction>
    <physiologicalReaction direction="left-to-right" evidence="10">
        <dbReference type="Rhea" id="RHEA:52081"/>
    </physiologicalReaction>
</comment>
<feature type="transmembrane region" description="Helical" evidence="17">
    <location>
        <begin position="5"/>
        <end position="25"/>
    </location>
</feature>
<feature type="transmembrane region" description="Helical" evidence="17">
    <location>
        <begin position="204"/>
        <end position="231"/>
    </location>
</feature>
<dbReference type="OrthoDB" id="1898221at2759"/>
<evidence type="ECO:0000256" key="7">
    <source>
        <dbReference type="ARBA" id="ARBA00047368"/>
    </source>
</evidence>
<comment type="catalytic activity">
    <reaction evidence="11">
        <text>12-(9Z-octadecenoyloxy)-octadecanoate + H2O = 12-hydroxyoctadecanoate + (9Z)-octadecenoate + H(+)</text>
        <dbReference type="Rhea" id="RHEA:52060"/>
        <dbReference type="ChEBI" id="CHEBI:15377"/>
        <dbReference type="ChEBI" id="CHEBI:15378"/>
        <dbReference type="ChEBI" id="CHEBI:30823"/>
        <dbReference type="ChEBI" id="CHEBI:84201"/>
        <dbReference type="ChEBI" id="CHEBI:136302"/>
    </reaction>
    <physiologicalReaction direction="left-to-right" evidence="11">
        <dbReference type="Rhea" id="RHEA:52061"/>
    </physiologicalReaction>
</comment>
<keyword evidence="6 17" id="KW-0472">Membrane</keyword>
<evidence type="ECO:0000256" key="11">
    <source>
        <dbReference type="ARBA" id="ARBA00048701"/>
    </source>
</evidence>
<comment type="catalytic activity">
    <reaction evidence="1">
        <text>9-(9Z-hexadecenoyloxy)-octadecanoate + H2O = (9Z)-hexadecenoate + 9-hydroxy-octadecanoate + H(+)</text>
        <dbReference type="Rhea" id="RHEA:52068"/>
        <dbReference type="ChEBI" id="CHEBI:15377"/>
        <dbReference type="ChEBI" id="CHEBI:15378"/>
        <dbReference type="ChEBI" id="CHEBI:32372"/>
        <dbReference type="ChEBI" id="CHEBI:136286"/>
        <dbReference type="ChEBI" id="CHEBI:136309"/>
    </reaction>
    <physiologicalReaction direction="left-to-right" evidence="1">
        <dbReference type="Rhea" id="RHEA:52069"/>
    </physiologicalReaction>
</comment>
<reference evidence="18" key="2">
    <citation type="submission" date="2022-10" db="EMBL/GenBank/DDBJ databases">
        <authorList>
            <consortium name="ENA_rothamsted_submissions"/>
            <consortium name="culmorum"/>
            <person name="King R."/>
        </authorList>
    </citation>
    <scope>NUCLEOTIDE SEQUENCE</scope>
</reference>
<keyword evidence="4 17" id="KW-0812">Transmembrane</keyword>
<organism evidence="18 19">
    <name type="scientific">Diatraea saccharalis</name>
    <name type="common">sugarcane borer</name>
    <dbReference type="NCBI Taxonomy" id="40085"/>
    <lineage>
        <taxon>Eukaryota</taxon>
        <taxon>Metazoa</taxon>
        <taxon>Ecdysozoa</taxon>
        <taxon>Arthropoda</taxon>
        <taxon>Hexapoda</taxon>
        <taxon>Insecta</taxon>
        <taxon>Pterygota</taxon>
        <taxon>Neoptera</taxon>
        <taxon>Endopterygota</taxon>
        <taxon>Lepidoptera</taxon>
        <taxon>Glossata</taxon>
        <taxon>Ditrysia</taxon>
        <taxon>Pyraloidea</taxon>
        <taxon>Crambidae</taxon>
        <taxon>Crambinae</taxon>
        <taxon>Diatraea</taxon>
    </lineage>
</organism>
<evidence type="ECO:0000256" key="8">
    <source>
        <dbReference type="ARBA" id="ARBA00047427"/>
    </source>
</evidence>
<dbReference type="EMBL" id="OU893337">
    <property type="protein sequence ID" value="CAG9794323.1"/>
    <property type="molecule type" value="Genomic_DNA"/>
</dbReference>
<feature type="transmembrane region" description="Helical" evidence="17">
    <location>
        <begin position="51"/>
        <end position="74"/>
    </location>
</feature>
<evidence type="ECO:0000256" key="6">
    <source>
        <dbReference type="ARBA" id="ARBA00023136"/>
    </source>
</evidence>
<keyword evidence="19" id="KW-1185">Reference proteome</keyword>